<dbReference type="RefSeq" id="WP_135868739.1">
    <property type="nucleotide sequence ID" value="NZ_SRSC01000001.1"/>
</dbReference>
<gene>
    <name evidence="1" type="ORF">E4633_02790</name>
</gene>
<name>A0A4S1CL30_9BACT</name>
<sequence length="201" mass="20589">MNTYTTTNYASRKSSFSARTRALLLSISLVVIAGCGGGGGGSAPAGVDTTPTAPSNSYTITSDGYGLAKVTYLSSSKSDLGIVFRAAIATSLTDPDYKTVTRIDIHPGAAITPQVVYSLGSGGAAPAFPGSVYFLNGQPSTLIRTIGGTISFTRYGSNTGDRVSGSYNAIIEDDNNPAKPTYTVAASFDFVIDSYGPAPAP</sequence>
<keyword evidence="2" id="KW-1185">Reference proteome</keyword>
<dbReference type="AlphaFoldDB" id="A0A4S1CL30"/>
<evidence type="ECO:0000313" key="1">
    <source>
        <dbReference type="EMBL" id="TGU74409.1"/>
    </source>
</evidence>
<reference evidence="1 2" key="1">
    <citation type="submission" date="2019-04" db="EMBL/GenBank/DDBJ databases">
        <title>Geobacter oryzae sp. nov., ferric-reducing bacteria isolated from paddy soil.</title>
        <authorList>
            <person name="Xu Z."/>
            <person name="Masuda Y."/>
            <person name="Itoh H."/>
            <person name="Senoo K."/>
        </authorList>
    </citation>
    <scope>NUCLEOTIDE SEQUENCE [LARGE SCALE GENOMIC DNA]</scope>
    <source>
        <strain evidence="1 2">Red111</strain>
    </source>
</reference>
<protein>
    <submittedName>
        <fullName evidence="1">Uncharacterized protein</fullName>
    </submittedName>
</protein>
<dbReference type="Proteomes" id="UP000306416">
    <property type="component" value="Unassembled WGS sequence"/>
</dbReference>
<organism evidence="1 2">
    <name type="scientific">Geomonas terrae</name>
    <dbReference type="NCBI Taxonomy" id="2562681"/>
    <lineage>
        <taxon>Bacteria</taxon>
        <taxon>Pseudomonadati</taxon>
        <taxon>Thermodesulfobacteriota</taxon>
        <taxon>Desulfuromonadia</taxon>
        <taxon>Geobacterales</taxon>
        <taxon>Geobacteraceae</taxon>
        <taxon>Geomonas</taxon>
    </lineage>
</organism>
<evidence type="ECO:0000313" key="2">
    <source>
        <dbReference type="Proteomes" id="UP000306416"/>
    </source>
</evidence>
<comment type="caution">
    <text evidence="1">The sequence shown here is derived from an EMBL/GenBank/DDBJ whole genome shotgun (WGS) entry which is preliminary data.</text>
</comment>
<proteinExistence type="predicted"/>
<accession>A0A4S1CL30</accession>
<dbReference type="EMBL" id="SRSC01000001">
    <property type="protein sequence ID" value="TGU74409.1"/>
    <property type="molecule type" value="Genomic_DNA"/>
</dbReference>